<gene>
    <name evidence="7" type="ORF">CJP73_03280</name>
</gene>
<dbReference type="SUPFAM" id="SSF103481">
    <property type="entry name" value="Multidrug resistance efflux transporter EmrE"/>
    <property type="match status" value="2"/>
</dbReference>
<feature type="transmembrane region" description="Helical" evidence="5">
    <location>
        <begin position="7"/>
        <end position="27"/>
    </location>
</feature>
<proteinExistence type="predicted"/>
<feature type="domain" description="EamA" evidence="6">
    <location>
        <begin position="141"/>
        <end position="280"/>
    </location>
</feature>
<evidence type="ECO:0000256" key="1">
    <source>
        <dbReference type="ARBA" id="ARBA00004141"/>
    </source>
</evidence>
<feature type="transmembrane region" description="Helical" evidence="5">
    <location>
        <begin position="138"/>
        <end position="159"/>
    </location>
</feature>
<dbReference type="InterPro" id="IPR037185">
    <property type="entry name" value="EmrE-like"/>
</dbReference>
<dbReference type="RefSeq" id="WP_114420307.1">
    <property type="nucleotide sequence ID" value="NZ_NQYH01000001.1"/>
</dbReference>
<feature type="transmembrane region" description="Helical" evidence="5">
    <location>
        <begin position="263"/>
        <end position="282"/>
    </location>
</feature>
<comment type="caution">
    <text evidence="7">The sequence shown here is derived from an EMBL/GenBank/DDBJ whole genome shotgun (WGS) entry which is preliminary data.</text>
</comment>
<dbReference type="Pfam" id="PF00892">
    <property type="entry name" value="EamA"/>
    <property type="match status" value="2"/>
</dbReference>
<keyword evidence="2 5" id="KW-0812">Transmembrane</keyword>
<keyword evidence="3 5" id="KW-1133">Transmembrane helix</keyword>
<dbReference type="PANTHER" id="PTHR32322">
    <property type="entry name" value="INNER MEMBRANE TRANSPORTER"/>
    <property type="match status" value="1"/>
</dbReference>
<sequence length="293" mass="31555">MPLKDALLALVVIVAWGLNFVVIKVGLQEIPPFLLGALRFLLVAIFIPFFKRPAMPWRSLFYFGFTIGFLQFGLLFSAMAMGVSAAMASVILNAQAFFTVLIAAAVLGESVGRHNVIGMIVAAFGLMLIALGETSGHVTLIGFFLTVLASLSWAVANIVVKTVGKVDMLNLVIWGTIVSPLPFAVLSYFVEGPELILYSLQNMGLKGYGALIYLALISTTLGFGLWSWLLSRHPANRVAPLSLLVPFVGLTSATLLLDEHLTVLQWIGGLVILGGLALNVFGPQLLATLRRRT</sequence>
<evidence type="ECO:0000256" key="4">
    <source>
        <dbReference type="ARBA" id="ARBA00023136"/>
    </source>
</evidence>
<dbReference type="GO" id="GO:0016020">
    <property type="term" value="C:membrane"/>
    <property type="evidence" value="ECO:0007669"/>
    <property type="project" value="UniProtKB-SubCell"/>
</dbReference>
<feature type="transmembrane region" description="Helical" evidence="5">
    <location>
        <begin position="114"/>
        <end position="132"/>
    </location>
</feature>
<feature type="transmembrane region" description="Helical" evidence="5">
    <location>
        <begin position="62"/>
        <end position="80"/>
    </location>
</feature>
<dbReference type="AlphaFoldDB" id="A0A3A1YYS9"/>
<feature type="transmembrane region" description="Helical" evidence="5">
    <location>
        <begin position="171"/>
        <end position="190"/>
    </location>
</feature>
<dbReference type="PANTHER" id="PTHR32322:SF9">
    <property type="entry name" value="AMINO-ACID METABOLITE EFFLUX PUMP-RELATED"/>
    <property type="match status" value="1"/>
</dbReference>
<evidence type="ECO:0000259" key="6">
    <source>
        <dbReference type="Pfam" id="PF00892"/>
    </source>
</evidence>
<feature type="transmembrane region" description="Helical" evidence="5">
    <location>
        <begin position="86"/>
        <end position="107"/>
    </location>
</feature>
<protein>
    <submittedName>
        <fullName evidence="7">O-acetylserine/cysteine exporter</fullName>
    </submittedName>
</protein>
<dbReference type="OrthoDB" id="7158585at2"/>
<evidence type="ECO:0000313" key="8">
    <source>
        <dbReference type="Proteomes" id="UP000266206"/>
    </source>
</evidence>
<feature type="transmembrane region" description="Helical" evidence="5">
    <location>
        <begin position="238"/>
        <end position="257"/>
    </location>
</feature>
<feature type="transmembrane region" description="Helical" evidence="5">
    <location>
        <begin position="210"/>
        <end position="231"/>
    </location>
</feature>
<dbReference type="Proteomes" id="UP000266206">
    <property type="component" value="Unassembled WGS sequence"/>
</dbReference>
<comment type="subcellular location">
    <subcellularLocation>
        <location evidence="1">Membrane</location>
        <topology evidence="1">Multi-pass membrane protein</topology>
    </subcellularLocation>
</comment>
<evidence type="ECO:0000256" key="2">
    <source>
        <dbReference type="ARBA" id="ARBA00022692"/>
    </source>
</evidence>
<organism evidence="7 8">
    <name type="scientific">Neopusillimonas maritima</name>
    <dbReference type="NCBI Taxonomy" id="2026239"/>
    <lineage>
        <taxon>Bacteria</taxon>
        <taxon>Pseudomonadati</taxon>
        <taxon>Pseudomonadota</taxon>
        <taxon>Betaproteobacteria</taxon>
        <taxon>Burkholderiales</taxon>
        <taxon>Alcaligenaceae</taxon>
        <taxon>Neopusillimonas</taxon>
    </lineage>
</organism>
<feature type="domain" description="EamA" evidence="6">
    <location>
        <begin position="6"/>
        <end position="130"/>
    </location>
</feature>
<name>A0A3A1YYS9_9BURK</name>
<dbReference type="InterPro" id="IPR000620">
    <property type="entry name" value="EamA_dom"/>
</dbReference>
<keyword evidence="4 5" id="KW-0472">Membrane</keyword>
<dbReference type="EMBL" id="NQYH01000001">
    <property type="protein sequence ID" value="RIY42469.1"/>
    <property type="molecule type" value="Genomic_DNA"/>
</dbReference>
<evidence type="ECO:0000256" key="3">
    <source>
        <dbReference type="ARBA" id="ARBA00022989"/>
    </source>
</evidence>
<accession>A0A3A1YYS9</accession>
<reference evidence="7 8" key="1">
    <citation type="submission" date="2017-08" db="EMBL/GenBank/DDBJ databases">
        <title>Pusillimonas indicus sp. nov., a member of the family Alcaligenaceae isolated from surface seawater.</title>
        <authorList>
            <person name="Li J."/>
        </authorList>
    </citation>
    <scope>NUCLEOTIDE SEQUENCE [LARGE SCALE GENOMIC DNA]</scope>
    <source>
        <strain evidence="7 8">L52-1-41</strain>
    </source>
</reference>
<feature type="transmembrane region" description="Helical" evidence="5">
    <location>
        <begin position="33"/>
        <end position="50"/>
    </location>
</feature>
<evidence type="ECO:0000256" key="5">
    <source>
        <dbReference type="SAM" id="Phobius"/>
    </source>
</evidence>
<evidence type="ECO:0000313" key="7">
    <source>
        <dbReference type="EMBL" id="RIY42469.1"/>
    </source>
</evidence>
<dbReference type="InterPro" id="IPR050638">
    <property type="entry name" value="AA-Vitamin_Transporters"/>
</dbReference>